<dbReference type="Proteomes" id="UP000315439">
    <property type="component" value="Unassembled WGS sequence"/>
</dbReference>
<dbReference type="OrthoDB" id="9810567at2"/>
<evidence type="ECO:0000256" key="1">
    <source>
        <dbReference type="ARBA" id="ARBA00022475"/>
    </source>
</evidence>
<dbReference type="FunFam" id="3.30.420.40:FF:000032">
    <property type="entry name" value="Cell division protein FtsA"/>
    <property type="match status" value="1"/>
</dbReference>
<evidence type="ECO:0000259" key="7">
    <source>
        <dbReference type="SMART" id="SM00842"/>
    </source>
</evidence>
<dbReference type="InterPro" id="IPR020823">
    <property type="entry name" value="Cell_div_FtsA"/>
</dbReference>
<dbReference type="GO" id="GO:0009898">
    <property type="term" value="C:cytoplasmic side of plasma membrane"/>
    <property type="evidence" value="ECO:0007669"/>
    <property type="project" value="UniProtKB-UniRule"/>
</dbReference>
<evidence type="ECO:0000256" key="3">
    <source>
        <dbReference type="ARBA" id="ARBA00023136"/>
    </source>
</evidence>
<organism evidence="8 9">
    <name type="scientific">Aliikangiella coralliicola</name>
    <dbReference type="NCBI Taxonomy" id="2592383"/>
    <lineage>
        <taxon>Bacteria</taxon>
        <taxon>Pseudomonadati</taxon>
        <taxon>Pseudomonadota</taxon>
        <taxon>Gammaproteobacteria</taxon>
        <taxon>Oceanospirillales</taxon>
        <taxon>Pleioneaceae</taxon>
        <taxon>Aliikangiella</taxon>
    </lineage>
</organism>
<evidence type="ECO:0000256" key="5">
    <source>
        <dbReference type="HAMAP-Rule" id="MF_02033"/>
    </source>
</evidence>
<dbReference type="Gene3D" id="3.30.420.40">
    <property type="match status" value="2"/>
</dbReference>
<accession>A0A545UK42</accession>
<dbReference type="NCBIfam" id="NF007009">
    <property type="entry name" value="PRK09472.1"/>
    <property type="match status" value="1"/>
</dbReference>
<protein>
    <recommendedName>
        <fullName evidence="5 6">Cell division protein FtsA</fullName>
    </recommendedName>
</protein>
<dbReference type="Pfam" id="PF02491">
    <property type="entry name" value="SHS2_FTSA"/>
    <property type="match status" value="1"/>
</dbReference>
<dbReference type="RefSeq" id="WP_142891901.1">
    <property type="nucleotide sequence ID" value="NZ_ML660160.1"/>
</dbReference>
<reference evidence="8 9" key="1">
    <citation type="submission" date="2019-07" db="EMBL/GenBank/DDBJ databases">
        <title>Draft genome for Aliikangiella sp. M105.</title>
        <authorList>
            <person name="Wang G."/>
        </authorList>
    </citation>
    <scope>NUCLEOTIDE SEQUENCE [LARGE SCALE GENOMIC DNA]</scope>
    <source>
        <strain evidence="8 9">M105</strain>
    </source>
</reference>
<keyword evidence="1 5" id="KW-1003">Cell membrane</keyword>
<evidence type="ECO:0000313" key="9">
    <source>
        <dbReference type="Proteomes" id="UP000315439"/>
    </source>
</evidence>
<dbReference type="PANTHER" id="PTHR32432">
    <property type="entry name" value="CELL DIVISION PROTEIN FTSA-RELATED"/>
    <property type="match status" value="1"/>
</dbReference>
<dbReference type="Pfam" id="PF14450">
    <property type="entry name" value="FtsA"/>
    <property type="match status" value="2"/>
</dbReference>
<dbReference type="AlphaFoldDB" id="A0A545UK42"/>
<dbReference type="SMART" id="SM00842">
    <property type="entry name" value="FtsA"/>
    <property type="match status" value="1"/>
</dbReference>
<dbReference type="FunFam" id="3.30.1490.110:FF:000002">
    <property type="entry name" value="Cell division protein FtsA"/>
    <property type="match status" value="1"/>
</dbReference>
<feature type="domain" description="SHS2" evidence="7">
    <location>
        <begin position="10"/>
        <end position="196"/>
    </location>
</feature>
<keyword evidence="9" id="KW-1185">Reference proteome</keyword>
<dbReference type="GO" id="GO:0043093">
    <property type="term" value="P:FtsZ-dependent cytokinesis"/>
    <property type="evidence" value="ECO:0007669"/>
    <property type="project" value="UniProtKB-UniRule"/>
</dbReference>
<keyword evidence="4 5" id="KW-0131">Cell cycle</keyword>
<dbReference type="InterPro" id="IPR043129">
    <property type="entry name" value="ATPase_NBD"/>
</dbReference>
<dbReference type="GO" id="GO:0032153">
    <property type="term" value="C:cell division site"/>
    <property type="evidence" value="ECO:0007669"/>
    <property type="project" value="UniProtKB-UniRule"/>
</dbReference>
<sequence length="410" mass="44265">MSKTTEKKLIVGLDIGTSKVVAIVGEIGAEGTTDIIGIGSHRSTGLKKGVVVNIESTVQSIQRAVEEAELMAGCQIHSVFAGIAGSHVRSLNSHGIVAIRDSEVNAGDVERVIDAAKAVAIPADQKILHILPQEFIIDNQEGIREPVGMSGVRLEAKVHMVTGAVSAAQNIVKCIRRCGLEVDDIILEQLASSYSVLTDDEKELGVCIVDIGGGTTDIAIFTEGAIRHTAVIPIAGDQVTNDIAVALRTPTQHAEDIKIKYACALRQLTSLEDTIEVPGVGDRDSRKMSRQTLAEVVEPRYEELFTLIQAELRRSGFEEIIPAGIVLTGGSSKMEGLIELAEEVFHMPVRLGMPQGVKGLADVVRNPIHATGVGLLLYGQHQNVQRNYYDEQESGFGRLFKRMKQWFSGF</sequence>
<dbReference type="FunFam" id="3.30.420.40:FF:000035">
    <property type="entry name" value="Cell division protein FtsA"/>
    <property type="match status" value="1"/>
</dbReference>
<dbReference type="InterPro" id="IPR003494">
    <property type="entry name" value="SHS2_FtsA"/>
</dbReference>
<dbReference type="SUPFAM" id="SSF53067">
    <property type="entry name" value="Actin-like ATPase domain"/>
    <property type="match status" value="2"/>
</dbReference>
<evidence type="ECO:0000256" key="2">
    <source>
        <dbReference type="ARBA" id="ARBA00022618"/>
    </source>
</evidence>
<keyword evidence="3 5" id="KW-0472">Membrane</keyword>
<comment type="subcellular location">
    <subcellularLocation>
        <location evidence="5">Cell membrane</location>
        <topology evidence="5">Peripheral membrane protein</topology>
        <orientation evidence="5">Cytoplasmic side</orientation>
    </subcellularLocation>
    <text evidence="5">Localizes to the Z ring in an FtsZ-dependent manner. Targeted to the membrane through a conserved C-terminal amphipathic helix.</text>
</comment>
<dbReference type="PANTHER" id="PTHR32432:SF4">
    <property type="entry name" value="CELL DIVISION PROTEIN FTSA"/>
    <property type="match status" value="1"/>
</dbReference>
<dbReference type="InterPro" id="IPR050696">
    <property type="entry name" value="FtsA/MreB"/>
</dbReference>
<comment type="caution">
    <text evidence="8">The sequence shown here is derived from an EMBL/GenBank/DDBJ whole genome shotgun (WGS) entry which is preliminary data.</text>
</comment>
<dbReference type="CDD" id="cd24048">
    <property type="entry name" value="ASKHA_NBD_FtsA"/>
    <property type="match status" value="1"/>
</dbReference>
<evidence type="ECO:0000256" key="4">
    <source>
        <dbReference type="ARBA" id="ARBA00023306"/>
    </source>
</evidence>
<dbReference type="HAMAP" id="MF_02033">
    <property type="entry name" value="FtsA"/>
    <property type="match status" value="1"/>
</dbReference>
<dbReference type="PIRSF" id="PIRSF003101">
    <property type="entry name" value="FtsA"/>
    <property type="match status" value="1"/>
</dbReference>
<dbReference type="EMBL" id="VIKS01000001">
    <property type="protein sequence ID" value="TQV89837.1"/>
    <property type="molecule type" value="Genomic_DNA"/>
</dbReference>
<proteinExistence type="inferred from homology"/>
<dbReference type="NCBIfam" id="TIGR01174">
    <property type="entry name" value="ftsA"/>
    <property type="match status" value="1"/>
</dbReference>
<evidence type="ECO:0000256" key="6">
    <source>
        <dbReference type="PIRNR" id="PIRNR003101"/>
    </source>
</evidence>
<gene>
    <name evidence="5 8" type="primary">ftsA</name>
    <name evidence="8" type="ORF">FLL46_02890</name>
</gene>
<evidence type="ECO:0000313" key="8">
    <source>
        <dbReference type="EMBL" id="TQV89837.1"/>
    </source>
</evidence>
<comment type="subunit">
    <text evidence="5">Self-interacts. Interacts with FtsZ.</text>
</comment>
<keyword evidence="2 5" id="KW-0132">Cell division</keyword>
<comment type="similarity">
    <text evidence="5 6">Belongs to the FtsA/MreB family.</text>
</comment>
<name>A0A545UK42_9GAMM</name>
<comment type="function">
    <text evidence="5 6">Cell division protein that is involved in the assembly of the Z ring. May serve as a membrane anchor for the Z ring.</text>
</comment>